<organism evidence="10 11">
    <name type="scientific">Brachybacterium sacelli</name>
    <dbReference type="NCBI Taxonomy" id="173364"/>
    <lineage>
        <taxon>Bacteria</taxon>
        <taxon>Bacillati</taxon>
        <taxon>Actinomycetota</taxon>
        <taxon>Actinomycetes</taxon>
        <taxon>Micrococcales</taxon>
        <taxon>Dermabacteraceae</taxon>
        <taxon>Brachybacterium</taxon>
    </lineage>
</organism>
<dbReference type="PANTHER" id="PTHR32243:SF18">
    <property type="entry name" value="INNER MEMBRANE ABC TRANSPORTER PERMEASE PROTEIN YCJP"/>
    <property type="match status" value="1"/>
</dbReference>
<keyword evidence="3" id="KW-1003">Cell membrane</keyword>
<accession>A0ABS4WVF7</accession>
<evidence type="ECO:0000256" key="2">
    <source>
        <dbReference type="ARBA" id="ARBA00022448"/>
    </source>
</evidence>
<feature type="transmembrane region" description="Helical" evidence="7">
    <location>
        <begin position="97"/>
        <end position="119"/>
    </location>
</feature>
<dbReference type="PANTHER" id="PTHR32243">
    <property type="entry name" value="MALTOSE TRANSPORT SYSTEM PERMEASE-RELATED"/>
    <property type="match status" value="1"/>
</dbReference>
<sequence>MAASPQLAAQGATTAARAPRRRSRESRRPRDLLFLIPFGLVLAVIAFPVVWMLYSSLRPAQEISQGLTWHTVFSGLSLDSYARLFTETNFGRYLPNSIIVCVLSTAITVVIAVLAGFALSRFSFRAKPLMMLVLVATQLLPFVVLITPVYLFFAELRLLNSFAGLIIVYVAITTPLATLLMTGFLNAVPRTLDEAARIDGASTLTVIARVIAPLVWPGIVTVAVTAFIAMWDEFLFAQVFLTSESLKTVQVGIAGLFGEYGTDWGVVMAASVLAALPTILLFSLLQRRLVAGMTAGAVKE</sequence>
<feature type="transmembrane region" description="Helical" evidence="7">
    <location>
        <begin position="159"/>
        <end position="185"/>
    </location>
</feature>
<gene>
    <name evidence="10" type="ORF">JOF43_000145</name>
</gene>
<reference evidence="10 11" key="1">
    <citation type="submission" date="2021-03" db="EMBL/GenBank/DDBJ databases">
        <title>Sequencing the genomes of 1000 actinobacteria strains.</title>
        <authorList>
            <person name="Klenk H.-P."/>
        </authorList>
    </citation>
    <scope>NUCLEOTIDE SEQUENCE [LARGE SCALE GENOMIC DNA]</scope>
    <source>
        <strain evidence="10 11">DSM 14566</strain>
    </source>
</reference>
<feature type="transmembrane region" description="Helical" evidence="7">
    <location>
        <begin position="32"/>
        <end position="54"/>
    </location>
</feature>
<dbReference type="Pfam" id="PF00528">
    <property type="entry name" value="BPD_transp_1"/>
    <property type="match status" value="1"/>
</dbReference>
<evidence type="ECO:0000256" key="8">
    <source>
        <dbReference type="SAM" id="MobiDB-lite"/>
    </source>
</evidence>
<dbReference type="Proteomes" id="UP001519290">
    <property type="component" value="Unassembled WGS sequence"/>
</dbReference>
<evidence type="ECO:0000256" key="7">
    <source>
        <dbReference type="RuleBase" id="RU363032"/>
    </source>
</evidence>
<feature type="transmembrane region" description="Helical" evidence="7">
    <location>
        <begin position="206"/>
        <end position="231"/>
    </location>
</feature>
<feature type="transmembrane region" description="Helical" evidence="7">
    <location>
        <begin position="264"/>
        <end position="285"/>
    </location>
</feature>
<proteinExistence type="inferred from homology"/>
<evidence type="ECO:0000256" key="6">
    <source>
        <dbReference type="ARBA" id="ARBA00023136"/>
    </source>
</evidence>
<feature type="region of interest" description="Disordered" evidence="8">
    <location>
        <begin position="1"/>
        <end position="24"/>
    </location>
</feature>
<evidence type="ECO:0000256" key="4">
    <source>
        <dbReference type="ARBA" id="ARBA00022692"/>
    </source>
</evidence>
<evidence type="ECO:0000313" key="10">
    <source>
        <dbReference type="EMBL" id="MBP2380188.1"/>
    </source>
</evidence>
<name>A0ABS4WVF7_9MICO</name>
<dbReference type="EMBL" id="JAGIOD010000001">
    <property type="protein sequence ID" value="MBP2380188.1"/>
    <property type="molecule type" value="Genomic_DNA"/>
</dbReference>
<keyword evidence="5 7" id="KW-1133">Transmembrane helix</keyword>
<keyword evidence="11" id="KW-1185">Reference proteome</keyword>
<feature type="domain" description="ABC transmembrane type-1" evidence="9">
    <location>
        <begin position="94"/>
        <end position="285"/>
    </location>
</feature>
<dbReference type="RefSeq" id="WP_209897877.1">
    <property type="nucleotide sequence ID" value="NZ_BAAAJW010000006.1"/>
</dbReference>
<dbReference type="InterPro" id="IPR000515">
    <property type="entry name" value="MetI-like"/>
</dbReference>
<protein>
    <submittedName>
        <fullName evidence="10">ABC-type glycerol-3-phosphate transport system permease component</fullName>
    </submittedName>
</protein>
<evidence type="ECO:0000256" key="5">
    <source>
        <dbReference type="ARBA" id="ARBA00022989"/>
    </source>
</evidence>
<comment type="subcellular location">
    <subcellularLocation>
        <location evidence="1 7">Cell membrane</location>
        <topology evidence="1 7">Multi-pass membrane protein</topology>
    </subcellularLocation>
</comment>
<comment type="similarity">
    <text evidence="7">Belongs to the binding-protein-dependent transport system permease family.</text>
</comment>
<dbReference type="InterPro" id="IPR050901">
    <property type="entry name" value="BP-dep_ABC_trans_perm"/>
</dbReference>
<dbReference type="Gene3D" id="1.10.3720.10">
    <property type="entry name" value="MetI-like"/>
    <property type="match status" value="1"/>
</dbReference>
<evidence type="ECO:0000256" key="3">
    <source>
        <dbReference type="ARBA" id="ARBA00022475"/>
    </source>
</evidence>
<evidence type="ECO:0000259" key="9">
    <source>
        <dbReference type="PROSITE" id="PS50928"/>
    </source>
</evidence>
<comment type="caution">
    <text evidence="10">The sequence shown here is derived from an EMBL/GenBank/DDBJ whole genome shotgun (WGS) entry which is preliminary data.</text>
</comment>
<dbReference type="InterPro" id="IPR035906">
    <property type="entry name" value="MetI-like_sf"/>
</dbReference>
<dbReference type="CDD" id="cd06261">
    <property type="entry name" value="TM_PBP2"/>
    <property type="match status" value="1"/>
</dbReference>
<dbReference type="SUPFAM" id="SSF161098">
    <property type="entry name" value="MetI-like"/>
    <property type="match status" value="1"/>
</dbReference>
<evidence type="ECO:0000256" key="1">
    <source>
        <dbReference type="ARBA" id="ARBA00004651"/>
    </source>
</evidence>
<evidence type="ECO:0000313" key="11">
    <source>
        <dbReference type="Proteomes" id="UP001519290"/>
    </source>
</evidence>
<feature type="transmembrane region" description="Helical" evidence="7">
    <location>
        <begin position="131"/>
        <end position="153"/>
    </location>
</feature>
<keyword evidence="4 7" id="KW-0812">Transmembrane</keyword>
<dbReference type="PROSITE" id="PS50928">
    <property type="entry name" value="ABC_TM1"/>
    <property type="match status" value="1"/>
</dbReference>
<keyword evidence="6 7" id="KW-0472">Membrane</keyword>
<keyword evidence="2 7" id="KW-0813">Transport</keyword>